<accession>A0ABT1NAR0</accession>
<dbReference type="InterPro" id="IPR013324">
    <property type="entry name" value="RNA_pol_sigma_r3/r4-like"/>
</dbReference>
<protein>
    <recommendedName>
        <fullName evidence="1">RNA polymerase sigma factor 70 region 4 type 2 domain-containing protein</fullName>
    </recommendedName>
</protein>
<organism evidence="2 3">
    <name type="scientific">Lutispora saccharofermentans</name>
    <dbReference type="NCBI Taxonomy" id="3024236"/>
    <lineage>
        <taxon>Bacteria</taxon>
        <taxon>Bacillati</taxon>
        <taxon>Bacillota</taxon>
        <taxon>Clostridia</taxon>
        <taxon>Lutisporales</taxon>
        <taxon>Lutisporaceae</taxon>
        <taxon>Lutispora</taxon>
    </lineage>
</organism>
<comment type="caution">
    <text evidence="2">The sequence shown here is derived from an EMBL/GenBank/DDBJ whole genome shotgun (WGS) entry which is preliminary data.</text>
</comment>
<dbReference type="Pfam" id="PF08281">
    <property type="entry name" value="Sigma70_r4_2"/>
    <property type="match status" value="1"/>
</dbReference>
<name>A0ABT1NAR0_9FIRM</name>
<proteinExistence type="predicted"/>
<evidence type="ECO:0000313" key="2">
    <source>
        <dbReference type="EMBL" id="MCQ1528322.1"/>
    </source>
</evidence>
<dbReference type="Gene3D" id="1.10.10.10">
    <property type="entry name" value="Winged helix-like DNA-binding domain superfamily/Winged helix DNA-binding domain"/>
    <property type="match status" value="1"/>
</dbReference>
<feature type="domain" description="RNA polymerase sigma factor 70 region 4 type 2" evidence="1">
    <location>
        <begin position="2"/>
        <end position="38"/>
    </location>
</feature>
<reference evidence="2 3" key="1">
    <citation type="submission" date="2021-10" db="EMBL/GenBank/DDBJ databases">
        <title>Lutispora strain m25 sp. nov., a thermophilic, non-spore-forming bacterium isolated from a lab-scale methanogenic bioreactor digesting anaerobic sludge.</title>
        <authorList>
            <person name="El Houari A."/>
            <person name="Mcdonald J."/>
        </authorList>
    </citation>
    <scope>NUCLEOTIDE SEQUENCE [LARGE SCALE GENOMIC DNA]</scope>
    <source>
        <strain evidence="3">m25</strain>
    </source>
</reference>
<dbReference type="RefSeq" id="WP_408614586.1">
    <property type="nucleotide sequence ID" value="NZ_JAJEKE010000001.1"/>
</dbReference>
<dbReference type="EMBL" id="JAJEKE010000001">
    <property type="protein sequence ID" value="MCQ1528322.1"/>
    <property type="molecule type" value="Genomic_DNA"/>
</dbReference>
<dbReference type="SUPFAM" id="SSF88659">
    <property type="entry name" value="Sigma3 and sigma4 domains of RNA polymerase sigma factors"/>
    <property type="match status" value="1"/>
</dbReference>
<dbReference type="Proteomes" id="UP001651880">
    <property type="component" value="Unassembled WGS sequence"/>
</dbReference>
<dbReference type="InterPro" id="IPR036388">
    <property type="entry name" value="WH-like_DNA-bd_sf"/>
</dbReference>
<sequence length="47" mass="5490">MEAICGLPDKYKTVIYLFYFEGYSCVEISKMVGKPSRSKKNPQRKVR</sequence>
<evidence type="ECO:0000259" key="1">
    <source>
        <dbReference type="Pfam" id="PF08281"/>
    </source>
</evidence>
<dbReference type="InterPro" id="IPR013249">
    <property type="entry name" value="RNA_pol_sigma70_r4_t2"/>
</dbReference>
<keyword evidence="3" id="KW-1185">Reference proteome</keyword>
<evidence type="ECO:0000313" key="3">
    <source>
        <dbReference type="Proteomes" id="UP001651880"/>
    </source>
</evidence>
<gene>
    <name evidence="2" type="ORF">LJD61_02000</name>
</gene>